<name>A0A5S9QHL3_9GAMM</name>
<evidence type="ECO:0000313" key="12">
    <source>
        <dbReference type="Proteomes" id="UP000439591"/>
    </source>
</evidence>
<dbReference type="GO" id="GO:0008270">
    <property type="term" value="F:zinc ion binding"/>
    <property type="evidence" value="ECO:0007669"/>
    <property type="project" value="InterPro"/>
</dbReference>
<dbReference type="EMBL" id="CACSIM010000006">
    <property type="protein sequence ID" value="CAA0118196.1"/>
    <property type="molecule type" value="Genomic_DNA"/>
</dbReference>
<dbReference type="PANTHER" id="PTHR43350:SF17">
    <property type="entry name" value="NAD-DEPENDENT ALCOHOL DEHYDROGENASE"/>
    <property type="match status" value="1"/>
</dbReference>
<organism evidence="9 12">
    <name type="scientific">Zhongshania aliphaticivorans</name>
    <dbReference type="NCBI Taxonomy" id="1470434"/>
    <lineage>
        <taxon>Bacteria</taxon>
        <taxon>Pseudomonadati</taxon>
        <taxon>Pseudomonadota</taxon>
        <taxon>Gammaproteobacteria</taxon>
        <taxon>Cellvibrionales</taxon>
        <taxon>Spongiibacteraceae</taxon>
        <taxon>Zhongshania</taxon>
    </lineage>
</organism>
<reference evidence="11 12" key="1">
    <citation type="submission" date="2019-11" db="EMBL/GenBank/DDBJ databases">
        <authorList>
            <person name="Holert J."/>
        </authorList>
    </citation>
    <scope>NUCLEOTIDE SEQUENCE [LARGE SCALE GENOMIC DNA]</scope>
    <source>
        <strain evidence="9">BC3_2A</strain>
        <strain evidence="8">SB11_1A</strain>
    </source>
</reference>
<dbReference type="Pfam" id="PF08240">
    <property type="entry name" value="ADH_N"/>
    <property type="match status" value="1"/>
</dbReference>
<proteinExistence type="inferred from homology"/>
<evidence type="ECO:0000259" key="7">
    <source>
        <dbReference type="SMART" id="SM00829"/>
    </source>
</evidence>
<evidence type="ECO:0000256" key="1">
    <source>
        <dbReference type="ARBA" id="ARBA00001947"/>
    </source>
</evidence>
<evidence type="ECO:0000256" key="5">
    <source>
        <dbReference type="ARBA" id="ARBA00023002"/>
    </source>
</evidence>
<dbReference type="OrthoDB" id="9771084at2"/>
<keyword evidence="5 9" id="KW-0560">Oxidoreductase</keyword>
<dbReference type="InterPro" id="IPR036291">
    <property type="entry name" value="NAD(P)-bd_dom_sf"/>
</dbReference>
<dbReference type="RefSeq" id="WP_159269922.1">
    <property type="nucleotide sequence ID" value="NZ_CACSIK010000003.1"/>
</dbReference>
<dbReference type="InterPro" id="IPR011032">
    <property type="entry name" value="GroES-like_sf"/>
</dbReference>
<gene>
    <name evidence="9" type="primary">xylB_1</name>
    <name evidence="8" type="synonym">xylB</name>
    <name evidence="10" type="synonym">xylB_2</name>
    <name evidence="8" type="ORF">IHBHHGIJ_03214</name>
    <name evidence="9" type="ORF">KFEGEMFD_03427</name>
    <name evidence="10" type="ORF">KFEGEMFD_03959</name>
</gene>
<dbReference type="Gene3D" id="3.90.180.10">
    <property type="entry name" value="Medium-chain alcohol dehydrogenases, catalytic domain"/>
    <property type="match status" value="1"/>
</dbReference>
<dbReference type="PROSITE" id="PS00059">
    <property type="entry name" value="ADH_ZINC"/>
    <property type="match status" value="1"/>
</dbReference>
<dbReference type="GO" id="GO:0018456">
    <property type="term" value="F:aryl-alcohol dehydrogenase (NAD+) activity"/>
    <property type="evidence" value="ECO:0007669"/>
    <property type="project" value="UniProtKB-EC"/>
</dbReference>
<dbReference type="InterPro" id="IPR013154">
    <property type="entry name" value="ADH-like_N"/>
</dbReference>
<keyword evidence="4 6" id="KW-0862">Zinc</keyword>
<evidence type="ECO:0000256" key="6">
    <source>
        <dbReference type="RuleBase" id="RU361277"/>
    </source>
</evidence>
<dbReference type="CDD" id="cd08278">
    <property type="entry name" value="benzyl_alcohol_DH"/>
    <property type="match status" value="1"/>
</dbReference>
<keyword evidence="11" id="KW-1185">Reference proteome</keyword>
<dbReference type="EMBL" id="CACSIM010000008">
    <property type="protein sequence ID" value="CAA0122210.1"/>
    <property type="molecule type" value="Genomic_DNA"/>
</dbReference>
<comment type="similarity">
    <text evidence="2 6">Belongs to the zinc-containing alcohol dehydrogenase family.</text>
</comment>
<dbReference type="Proteomes" id="UP000439591">
    <property type="component" value="Unassembled WGS sequence"/>
</dbReference>
<dbReference type="SUPFAM" id="SSF51735">
    <property type="entry name" value="NAD(P)-binding Rossmann-fold domains"/>
    <property type="match status" value="1"/>
</dbReference>
<dbReference type="InterPro" id="IPR002328">
    <property type="entry name" value="ADH_Zn_CS"/>
</dbReference>
<evidence type="ECO:0000256" key="4">
    <source>
        <dbReference type="ARBA" id="ARBA00022833"/>
    </source>
</evidence>
<evidence type="ECO:0000256" key="2">
    <source>
        <dbReference type="ARBA" id="ARBA00008072"/>
    </source>
</evidence>
<evidence type="ECO:0000256" key="3">
    <source>
        <dbReference type="ARBA" id="ARBA00022723"/>
    </source>
</evidence>
<dbReference type="EC" id="1.1.1.90" evidence="9"/>
<dbReference type="SMART" id="SM00829">
    <property type="entry name" value="PKS_ER"/>
    <property type="match status" value="1"/>
</dbReference>
<comment type="cofactor">
    <cofactor evidence="1 6">
        <name>Zn(2+)</name>
        <dbReference type="ChEBI" id="CHEBI:29105"/>
    </cofactor>
</comment>
<feature type="domain" description="Enoyl reductase (ER)" evidence="7">
    <location>
        <begin position="12"/>
        <end position="360"/>
    </location>
</feature>
<evidence type="ECO:0000313" key="11">
    <source>
        <dbReference type="Proteomes" id="UP000435877"/>
    </source>
</evidence>
<keyword evidence="3 6" id="KW-0479">Metal-binding</keyword>
<dbReference type="Gene3D" id="3.40.50.720">
    <property type="entry name" value="NAD(P)-binding Rossmann-like Domain"/>
    <property type="match status" value="1"/>
</dbReference>
<dbReference type="InterPro" id="IPR020843">
    <property type="entry name" value="ER"/>
</dbReference>
<dbReference type="Pfam" id="PF00107">
    <property type="entry name" value="ADH_zinc_N"/>
    <property type="match status" value="1"/>
</dbReference>
<dbReference type="SUPFAM" id="SSF50129">
    <property type="entry name" value="GroES-like"/>
    <property type="match status" value="1"/>
</dbReference>
<evidence type="ECO:0000313" key="9">
    <source>
        <dbReference type="EMBL" id="CAA0118196.1"/>
    </source>
</evidence>
<dbReference type="AlphaFoldDB" id="A0A5S9QHL3"/>
<protein>
    <submittedName>
        <fullName evidence="9">Aryl-alcohol dehydrogenase</fullName>
        <ecNumber evidence="9">1.1.1.90</ecNumber>
    </submittedName>
</protein>
<evidence type="ECO:0000313" key="8">
    <source>
        <dbReference type="EMBL" id="CAA0110580.1"/>
    </source>
</evidence>
<dbReference type="Proteomes" id="UP000435877">
    <property type="component" value="Unassembled WGS sequence"/>
</dbReference>
<accession>A0A5S9QHL3</accession>
<dbReference type="InterPro" id="IPR013149">
    <property type="entry name" value="ADH-like_C"/>
</dbReference>
<dbReference type="EMBL" id="CACSIK010000003">
    <property type="protein sequence ID" value="CAA0110580.1"/>
    <property type="molecule type" value="Genomic_DNA"/>
</dbReference>
<evidence type="ECO:0000313" key="10">
    <source>
        <dbReference type="EMBL" id="CAA0122210.1"/>
    </source>
</evidence>
<dbReference type="PANTHER" id="PTHR43350">
    <property type="entry name" value="NAD-DEPENDENT ALCOHOL DEHYDROGENASE"/>
    <property type="match status" value="1"/>
</dbReference>
<sequence>MKMLAAIVREAGAPLSIEKCEIAEPNAGEALIEVEACGVCHTDVAARDQYLPVPLPAVLGHEGVGRILKLGAGVDKVAVGDRVVVSFGSCGHCANCHDDAPSYCDHGAVYMINASRADGSSPISQNGKPISGHFFAQSTMASHAVVSCQNIVKLDEDFPAHIAAPLACGVQTGAGSVLLVMKPKPGKAIVILGCGTVGLSAIMAAKIAGCSTIIAVDILASRLELAQELGAHHIIQNSESIAEQLLTLGGVDYVFDTTGIPALASAAFSALKARGMLVCVGVAKPESHLKIDMNMLMATGRQVRGVIEGDAVPADFIPKLIAYYQQGLLPLDKLVSCYDFNDINQAIDDTLGGKVVKPVLMMKATTIEAE</sequence>
<dbReference type="FunFam" id="3.40.50.720:FF:000003">
    <property type="entry name" value="S-(hydroxymethyl)glutathione dehydrogenase"/>
    <property type="match status" value="1"/>
</dbReference>